<sequence length="68" mass="7782">MYFLIKINGFTRWPGDWPTGDIIRSYQPSHQQLMQQFPFYPAFGIDAVHVTLQPTDSRGGLELGLPET</sequence>
<organism evidence="1 2">
    <name type="scientific">Trichinella spiralis</name>
    <name type="common">Trichina worm</name>
    <dbReference type="NCBI Taxonomy" id="6334"/>
    <lineage>
        <taxon>Eukaryota</taxon>
        <taxon>Metazoa</taxon>
        <taxon>Ecdysozoa</taxon>
        <taxon>Nematoda</taxon>
        <taxon>Enoplea</taxon>
        <taxon>Dorylaimia</taxon>
        <taxon>Trichinellida</taxon>
        <taxon>Trichinellidae</taxon>
        <taxon>Trichinella</taxon>
    </lineage>
</organism>
<reference evidence="1 2" key="1">
    <citation type="submission" date="2024-07" db="EMBL/GenBank/DDBJ databases">
        <title>Enhanced genomic and transcriptomic resources for Trichinella pseudospiralis and T. spiralis underpin the discovery of pronounced molecular differences between stages and species.</title>
        <authorList>
            <person name="Pasi K.K."/>
            <person name="La Rosa G."/>
            <person name="Gomez-Morales M.A."/>
            <person name="Tosini F."/>
            <person name="Sumanam S."/>
            <person name="Young N.D."/>
            <person name="Chang B.C."/>
            <person name="Robin G.B."/>
        </authorList>
    </citation>
    <scope>NUCLEOTIDE SEQUENCE [LARGE SCALE GENOMIC DNA]</scope>
    <source>
        <strain evidence="1">ISS534</strain>
    </source>
</reference>
<keyword evidence="1" id="KW-0238">DNA-binding</keyword>
<accession>A0ABR3KA41</accession>
<comment type="caution">
    <text evidence="1">The sequence shown here is derived from an EMBL/GenBank/DDBJ whole genome shotgun (WGS) entry which is preliminary data.</text>
</comment>
<keyword evidence="1" id="KW-0371">Homeobox</keyword>
<gene>
    <name evidence="1" type="ORF">TSPI_00812</name>
</gene>
<evidence type="ECO:0000313" key="1">
    <source>
        <dbReference type="EMBL" id="KAL1233014.1"/>
    </source>
</evidence>
<evidence type="ECO:0000313" key="2">
    <source>
        <dbReference type="Proteomes" id="UP001558632"/>
    </source>
</evidence>
<protein>
    <submittedName>
        <fullName evidence="1">Homeobox protein</fullName>
    </submittedName>
</protein>
<keyword evidence="2" id="KW-1185">Reference proteome</keyword>
<dbReference type="EMBL" id="JBEUSY010000439">
    <property type="protein sequence ID" value="KAL1233014.1"/>
    <property type="molecule type" value="Genomic_DNA"/>
</dbReference>
<name>A0ABR3KA41_TRISP</name>
<dbReference type="Proteomes" id="UP001558632">
    <property type="component" value="Unassembled WGS sequence"/>
</dbReference>
<dbReference type="GO" id="GO:0003677">
    <property type="term" value="F:DNA binding"/>
    <property type="evidence" value="ECO:0007669"/>
    <property type="project" value="UniProtKB-KW"/>
</dbReference>
<proteinExistence type="predicted"/>